<feature type="region of interest" description="Disordered" evidence="8">
    <location>
        <begin position="867"/>
        <end position="891"/>
    </location>
</feature>
<dbReference type="GO" id="GO:0004087">
    <property type="term" value="F:carbamoyl-phosphate synthase (ammonia) activity"/>
    <property type="evidence" value="ECO:0007669"/>
    <property type="project" value="UniProtKB-EC"/>
</dbReference>
<dbReference type="InterPro" id="IPR036897">
    <property type="entry name" value="CarbamoylP_synth_lsu_oligo_sf"/>
</dbReference>
<evidence type="ECO:0000256" key="5">
    <source>
        <dbReference type="ARBA" id="ARBA00022840"/>
    </source>
</evidence>
<dbReference type="InterPro" id="IPR016185">
    <property type="entry name" value="PreATP-grasp_dom_sf"/>
</dbReference>
<dbReference type="PANTHER" id="PTHR11405:SF5">
    <property type="entry name" value="CAD PROTEIN"/>
    <property type="match status" value="1"/>
</dbReference>
<feature type="domain" description="ATP-grasp" evidence="9">
    <location>
        <begin position="518"/>
        <end position="709"/>
    </location>
</feature>
<keyword evidence="1" id="KW-0436">Ligase</keyword>
<keyword evidence="5 7" id="KW-0067">ATP-binding</keyword>
<dbReference type="GO" id="GO:0046872">
    <property type="term" value="F:metal ion binding"/>
    <property type="evidence" value="ECO:0007669"/>
    <property type="project" value="UniProtKB-KW"/>
</dbReference>
<dbReference type="Pfam" id="PF25596">
    <property type="entry name" value="CPSase_L_D1"/>
    <property type="match status" value="2"/>
</dbReference>
<comment type="catalytic activity">
    <reaction evidence="6">
        <text>hydrogencarbonate + NH4(+) + 2 ATP = carbamoyl phosphate + 2 ADP + phosphate + 2 H(+)</text>
        <dbReference type="Rhea" id="RHEA:18029"/>
        <dbReference type="ChEBI" id="CHEBI:15378"/>
        <dbReference type="ChEBI" id="CHEBI:17544"/>
        <dbReference type="ChEBI" id="CHEBI:28938"/>
        <dbReference type="ChEBI" id="CHEBI:30616"/>
        <dbReference type="ChEBI" id="CHEBI:43474"/>
        <dbReference type="ChEBI" id="CHEBI:58228"/>
        <dbReference type="ChEBI" id="CHEBI:456216"/>
        <dbReference type="EC" id="6.3.4.16"/>
    </reaction>
</comment>
<dbReference type="InterPro" id="IPR013815">
    <property type="entry name" value="ATP_grasp_subdomain_1"/>
</dbReference>
<reference evidence="11 12" key="1">
    <citation type="journal article" date="2013" name="Curr. Biol.">
        <title>The Genome of the Foraminiferan Reticulomyxa filosa.</title>
        <authorList>
            <person name="Glockner G."/>
            <person name="Hulsmann N."/>
            <person name="Schleicher M."/>
            <person name="Noegel A.A."/>
            <person name="Eichinger L."/>
            <person name="Gallinger C."/>
            <person name="Pawlowski J."/>
            <person name="Sierra R."/>
            <person name="Euteneuer U."/>
            <person name="Pillet L."/>
            <person name="Moustafa A."/>
            <person name="Platzer M."/>
            <person name="Groth M."/>
            <person name="Szafranski K."/>
            <person name="Schliwa M."/>
        </authorList>
    </citation>
    <scope>NUCLEOTIDE SEQUENCE [LARGE SCALE GENOMIC DNA]</scope>
</reference>
<keyword evidence="12" id="KW-1185">Reference proteome</keyword>
<dbReference type="AlphaFoldDB" id="X6NEA3"/>
<dbReference type="Pfam" id="PF02786">
    <property type="entry name" value="CPSase_L_D2"/>
    <property type="match status" value="2"/>
</dbReference>
<dbReference type="PROSITE" id="PS00866">
    <property type="entry name" value="CPSASE_1"/>
    <property type="match status" value="1"/>
</dbReference>
<accession>X6NEA3</accession>
<dbReference type="SUPFAM" id="SSF52440">
    <property type="entry name" value="PreATP-grasp domain"/>
    <property type="match status" value="2"/>
</dbReference>
<keyword evidence="3" id="KW-0677">Repeat</keyword>
<keyword evidence="4 7" id="KW-0547">Nucleotide-binding</keyword>
<dbReference type="SUPFAM" id="SSF56059">
    <property type="entry name" value="Glutathione synthetase ATP-binding domain-like"/>
    <property type="match status" value="2"/>
</dbReference>
<dbReference type="Gene3D" id="3.30.1490.20">
    <property type="entry name" value="ATP-grasp fold, A domain"/>
    <property type="match status" value="1"/>
</dbReference>
<dbReference type="SMART" id="SM01096">
    <property type="entry name" value="CPSase_L_D3"/>
    <property type="match status" value="1"/>
</dbReference>
<dbReference type="InterPro" id="IPR011761">
    <property type="entry name" value="ATP-grasp"/>
</dbReference>
<evidence type="ECO:0000256" key="1">
    <source>
        <dbReference type="ARBA" id="ARBA00022598"/>
    </source>
</evidence>
<dbReference type="InterPro" id="IPR058047">
    <property type="entry name" value="CPSase_preATP-grasp"/>
</dbReference>
<feature type="domain" description="MGS-like" evidence="10">
    <location>
        <begin position="901"/>
        <end position="1054"/>
    </location>
</feature>
<dbReference type="Gene3D" id="3.40.50.20">
    <property type="match status" value="1"/>
</dbReference>
<dbReference type="GO" id="GO:0004088">
    <property type="term" value="F:carbamoyl-phosphate synthase (glutamine-hydrolyzing) activity"/>
    <property type="evidence" value="ECO:0007669"/>
    <property type="project" value="TreeGrafter"/>
</dbReference>
<dbReference type="OrthoDB" id="1924069at2759"/>
<evidence type="ECO:0000256" key="2">
    <source>
        <dbReference type="ARBA" id="ARBA00022723"/>
    </source>
</evidence>
<dbReference type="PROSITE" id="PS50975">
    <property type="entry name" value="ATP_GRASP"/>
    <property type="match status" value="2"/>
</dbReference>
<feature type="domain" description="ATP-grasp" evidence="9">
    <location>
        <begin position="1"/>
        <end position="124"/>
    </location>
</feature>
<dbReference type="FunFam" id="3.30.1490.20:FF:000001">
    <property type="entry name" value="Carbamoyl-phosphate synthase large chain"/>
    <property type="match status" value="1"/>
</dbReference>
<dbReference type="GO" id="GO:0006541">
    <property type="term" value="P:glutamine metabolic process"/>
    <property type="evidence" value="ECO:0007669"/>
    <property type="project" value="TreeGrafter"/>
</dbReference>
<dbReference type="Pfam" id="PF02142">
    <property type="entry name" value="MGS"/>
    <property type="match status" value="1"/>
</dbReference>
<dbReference type="InterPro" id="IPR005480">
    <property type="entry name" value="CPSase_lsu_oligo"/>
</dbReference>
<dbReference type="InterPro" id="IPR005483">
    <property type="entry name" value="CPSase_dom"/>
</dbReference>
<dbReference type="PRINTS" id="PR00098">
    <property type="entry name" value="CPSASE"/>
</dbReference>
<protein>
    <submittedName>
        <fullName evidence="11">Uncharacterized protein</fullName>
    </submittedName>
</protein>
<dbReference type="FunFam" id="3.40.50.20:FF:000001">
    <property type="entry name" value="Carbamoyl-phosphate synthase large chain"/>
    <property type="match status" value="1"/>
</dbReference>
<feature type="region of interest" description="Disordered" evidence="8">
    <location>
        <begin position="400"/>
        <end position="428"/>
    </location>
</feature>
<dbReference type="FunFam" id="1.10.1030.10:FF:000001">
    <property type="entry name" value="Carbamoyl-phosphate synthase large chain"/>
    <property type="match status" value="1"/>
</dbReference>
<proteinExistence type="predicted"/>
<evidence type="ECO:0000259" key="9">
    <source>
        <dbReference type="PROSITE" id="PS50975"/>
    </source>
</evidence>
<evidence type="ECO:0000256" key="4">
    <source>
        <dbReference type="ARBA" id="ARBA00022741"/>
    </source>
</evidence>
<evidence type="ECO:0000256" key="3">
    <source>
        <dbReference type="ARBA" id="ARBA00022737"/>
    </source>
</evidence>
<dbReference type="EMBL" id="ASPP01009075">
    <property type="protein sequence ID" value="ETO24655.1"/>
    <property type="molecule type" value="Genomic_DNA"/>
</dbReference>
<dbReference type="PROSITE" id="PS00867">
    <property type="entry name" value="CPSASE_2"/>
    <property type="match status" value="2"/>
</dbReference>
<dbReference type="SMART" id="SM00851">
    <property type="entry name" value="MGS"/>
    <property type="match status" value="1"/>
</dbReference>
<organism evidence="11 12">
    <name type="scientific">Reticulomyxa filosa</name>
    <dbReference type="NCBI Taxonomy" id="46433"/>
    <lineage>
        <taxon>Eukaryota</taxon>
        <taxon>Sar</taxon>
        <taxon>Rhizaria</taxon>
        <taxon>Retaria</taxon>
        <taxon>Foraminifera</taxon>
        <taxon>Monothalamids</taxon>
        <taxon>Reticulomyxidae</taxon>
        <taxon>Reticulomyxa</taxon>
    </lineage>
</organism>
<dbReference type="PROSITE" id="PS51855">
    <property type="entry name" value="MGS"/>
    <property type="match status" value="1"/>
</dbReference>
<name>X6NEA3_RETFI</name>
<sequence>VIVDKSLRGWKEIEYEVVRDRADNCITVCNMENFDPLGIHTGDSIVVAPSQTLSNDDYYMLRSAAIRTIRHLKVVGECNIQYALDPLSKNYVVIEVNARLSRSSALASKATGYPLAYVAAKLALGRTLPMIKNSLTKVTQACFEPALDYCVVKIPRWDLKKFNMVDFRIGSAMKSVGEVMAIDRNFEAAMSKALRMVNDHCDGFGYVPSKMHRLTNEQMEKELQYPSDMRVFAIALALKRGYSVNQIHDLTKIDRWFLCKLRNICAMEQMLSEYQDRIDDMDPFLLQKAKQLGFSDLQIARCIKTEELYVRNVRQRHHIVPFVKQIDTLAAEFPAFTNYLYLTYNATQHDLEFDENGVMILGCGAYRIGSSCEFDWCAVSAIRCLMSLSRVHSDDQFYSSDHKQDAESRRNGHAYTNPPSSRSDSLKRKKNPFSSIVVNYNPETVSTDYDECDRLYFEELSFERVLDIYEVEQSCGVIVSVGGQISNNLAMPLYQQGVRILGTQPDSIDNAENRHRFSKLLDRLHIDQPTWCEARAYEEALEFAEHVGFPVLIRPSYVLSGAAMNIVTNKDDFKDYLEQATNVSREHPVVISKFITNAKEIEMDAVAKNGVILNYAISEHIENAGVHSGDATLVLPAQNLYVETTKRVKRVTMNIAHALNITGPFNIQFLCKDNDIKVIECNLRASRSFPFVSKTFNVNFIDLATRAILEELVSDSATASQMVNLARPVNFNLFDMDYGADPVLRVEMASTGEVACFGDNSHEALLKSLTACNQKLPVPNPDLATSRDSLRLDYIYEDMGIPFDKIIHQKSSSVSGTASPKREIFIKSTNFEKVFKSQKLTSLKSDTVLLDDKSLIAFLEDESKEELESRQTQLSSQQQKDEHENHSTDTSELKQTDILDFSIKFTCNILLTIGGTKPKFTFLESAQTLIKLGYKLHATEGTHQFLIEHRIPSILVPKPSSGLHPNAIDLIERGDIHLVINVPGHGKRTEHTDGYHIRRKAVDYHVALVSNIKLAKSLVKALAKKYMRSYDYPWDSQFIHIKSWREYMSAAHRALQLGNVYWTEQYKKINKMKSKAWKSVRNL</sequence>
<evidence type="ECO:0000256" key="7">
    <source>
        <dbReference type="PROSITE-ProRule" id="PRU00409"/>
    </source>
</evidence>
<dbReference type="SUPFAM" id="SSF52335">
    <property type="entry name" value="Methylglyoxal synthase-like"/>
    <property type="match status" value="1"/>
</dbReference>
<dbReference type="InterPro" id="IPR036914">
    <property type="entry name" value="MGS-like_dom_sf"/>
</dbReference>
<evidence type="ECO:0000256" key="8">
    <source>
        <dbReference type="SAM" id="MobiDB-lite"/>
    </source>
</evidence>
<dbReference type="Proteomes" id="UP000023152">
    <property type="component" value="Unassembled WGS sequence"/>
</dbReference>
<keyword evidence="2" id="KW-0479">Metal-binding</keyword>
<feature type="compositionally biased region" description="Basic and acidic residues" evidence="8">
    <location>
        <begin position="879"/>
        <end position="891"/>
    </location>
</feature>
<dbReference type="Gene3D" id="3.40.50.1380">
    <property type="entry name" value="Methylglyoxal synthase-like domain"/>
    <property type="match status" value="1"/>
</dbReference>
<evidence type="ECO:0000313" key="12">
    <source>
        <dbReference type="Proteomes" id="UP000023152"/>
    </source>
</evidence>
<feature type="compositionally biased region" description="Basic and acidic residues" evidence="8">
    <location>
        <begin position="400"/>
        <end position="410"/>
    </location>
</feature>
<dbReference type="GO" id="GO:0005737">
    <property type="term" value="C:cytoplasm"/>
    <property type="evidence" value="ECO:0007669"/>
    <property type="project" value="TreeGrafter"/>
</dbReference>
<dbReference type="FunFam" id="3.30.470.20:FF:000051">
    <property type="entry name" value="Carbamoyl phosphate synthetase II"/>
    <property type="match status" value="1"/>
</dbReference>
<comment type="caution">
    <text evidence="11">The sequence shown here is derived from an EMBL/GenBank/DDBJ whole genome shotgun (WGS) entry which is preliminary data.</text>
</comment>
<dbReference type="SUPFAM" id="SSF48108">
    <property type="entry name" value="Carbamoyl phosphate synthetase, large subunit connection domain"/>
    <property type="match status" value="1"/>
</dbReference>
<dbReference type="Gene3D" id="1.10.1030.10">
    <property type="entry name" value="Carbamoyl-phosphate synthetase, large subunit oligomerisation domain"/>
    <property type="match status" value="1"/>
</dbReference>
<dbReference type="InterPro" id="IPR005479">
    <property type="entry name" value="CPAse_ATP-bd"/>
</dbReference>
<dbReference type="InterPro" id="IPR011607">
    <property type="entry name" value="MGS-like_dom"/>
</dbReference>
<gene>
    <name evidence="11" type="ORF">RFI_12503</name>
</gene>
<dbReference type="Gene3D" id="3.30.470.20">
    <property type="entry name" value="ATP-grasp fold, B domain"/>
    <property type="match status" value="2"/>
</dbReference>
<feature type="non-terminal residue" evidence="11">
    <location>
        <position position="1"/>
    </location>
</feature>
<evidence type="ECO:0000313" key="11">
    <source>
        <dbReference type="EMBL" id="ETO24655.1"/>
    </source>
</evidence>
<dbReference type="GO" id="GO:0005524">
    <property type="term" value="F:ATP binding"/>
    <property type="evidence" value="ECO:0007669"/>
    <property type="project" value="UniProtKB-UniRule"/>
</dbReference>
<evidence type="ECO:0000256" key="6">
    <source>
        <dbReference type="ARBA" id="ARBA00047359"/>
    </source>
</evidence>
<evidence type="ECO:0000259" key="10">
    <source>
        <dbReference type="PROSITE" id="PS51855"/>
    </source>
</evidence>
<dbReference type="Pfam" id="PF02787">
    <property type="entry name" value="CPSase_L_D3"/>
    <property type="match status" value="1"/>
</dbReference>
<dbReference type="PANTHER" id="PTHR11405">
    <property type="entry name" value="CARBAMOYLTRANSFERASE FAMILY MEMBER"/>
    <property type="match status" value="1"/>
</dbReference>